<name>A0A2T6B8T4_9RHOB</name>
<keyword evidence="1" id="KW-0732">Signal</keyword>
<reference evidence="2 3" key="1">
    <citation type="submission" date="2018-04" db="EMBL/GenBank/DDBJ databases">
        <title>Genomic Encyclopedia of Archaeal and Bacterial Type Strains, Phase II (KMG-II): from individual species to whole genera.</title>
        <authorList>
            <person name="Goeker M."/>
        </authorList>
    </citation>
    <scope>NUCLEOTIDE SEQUENCE [LARGE SCALE GENOMIC DNA]</scope>
    <source>
        <strain evidence="2 3">DSM 21823</strain>
    </source>
</reference>
<proteinExistence type="predicted"/>
<gene>
    <name evidence="2" type="ORF">C8N34_102246</name>
</gene>
<dbReference type="AlphaFoldDB" id="A0A2T6B8T4"/>
<evidence type="ECO:0000313" key="2">
    <source>
        <dbReference type="EMBL" id="PTX52466.1"/>
    </source>
</evidence>
<sequence length="646" mass="66456">MSRSPRTALALSALLLGALFTPWATAQVVTGTGSMTITVLDGAGGSFSELLDGEFVDLSGVAVDREVTSNAVLVASGISSAPFTVEGPGAPSVSVNGGEWVTSGTLNAGDELRLRQTSSPNLLETRTATLMVEGSQVSWSVSSGVTVACSLAQIHAGGGTVWGFHPDDRVTLGVSGYGVVRLTNIPGTSGFSSSGPGAWTGDIHSFCGWTGPVPVEIASFSATGASGDTARIRINEGPEVTSGMFGPGDKLQIVFTTSPEFAGTNDFRLAMNGGSGTYRYSHTNVSQAPNVLQPPAMEYTSYPALSVAHNFGNVTVANSATVTSNAWTVPSLTVTKNQWYPSSQPHFQVASDNFPVTGRAYASIDSALSSAAATSVQLRRGTTVIANGTEVFPGDQISIRLTTASTGSGVVRRRLAIQQAPAGVAAISPSPWEVTFPLPVPVVNFEDGFGLANTVVTSNTQTINGLGGCVFNASVTGTPFGASGLTALVNGTPTAFPSSFTLCDGNTLAVRITTPNNTSWQPFTLTATSGTQTRTFRVSYGHPPMPDTFTARTGAAGSTQYTSNTLTVSGITAFGGCNSFASFSNTFSLTSVAAVVNGVARTGSFQLCNGDSVAMRATTPSGSFWSAQTVTLTPYTGKTVTWSISR</sequence>
<dbReference type="EMBL" id="QBKP01000002">
    <property type="protein sequence ID" value="PTX52466.1"/>
    <property type="molecule type" value="Genomic_DNA"/>
</dbReference>
<accession>A0A2T6B8T4</accession>
<comment type="caution">
    <text evidence="2">The sequence shown here is derived from an EMBL/GenBank/DDBJ whole genome shotgun (WGS) entry which is preliminary data.</text>
</comment>
<evidence type="ECO:0000256" key="1">
    <source>
        <dbReference type="SAM" id="SignalP"/>
    </source>
</evidence>
<protein>
    <submittedName>
        <fullName evidence="2">Uncharacterized protein</fullName>
    </submittedName>
</protein>
<organism evidence="2 3">
    <name type="scientific">Gemmobacter caeni</name>
    <dbReference type="NCBI Taxonomy" id="589035"/>
    <lineage>
        <taxon>Bacteria</taxon>
        <taxon>Pseudomonadati</taxon>
        <taxon>Pseudomonadota</taxon>
        <taxon>Alphaproteobacteria</taxon>
        <taxon>Rhodobacterales</taxon>
        <taxon>Paracoccaceae</taxon>
        <taxon>Gemmobacter</taxon>
    </lineage>
</organism>
<evidence type="ECO:0000313" key="3">
    <source>
        <dbReference type="Proteomes" id="UP000244224"/>
    </source>
</evidence>
<feature type="signal peptide" evidence="1">
    <location>
        <begin position="1"/>
        <end position="26"/>
    </location>
</feature>
<dbReference type="Proteomes" id="UP000244224">
    <property type="component" value="Unassembled WGS sequence"/>
</dbReference>
<feature type="chain" id="PRO_5015524069" evidence="1">
    <location>
        <begin position="27"/>
        <end position="646"/>
    </location>
</feature>
<keyword evidence="3" id="KW-1185">Reference proteome</keyword>